<feature type="domain" description="SET" evidence="2">
    <location>
        <begin position="153"/>
        <end position="271"/>
    </location>
</feature>
<dbReference type="InterPro" id="IPR046341">
    <property type="entry name" value="SET_dom_sf"/>
</dbReference>
<accession>A0A8J6E4E4</accession>
<proteinExistence type="predicted"/>
<dbReference type="Gene3D" id="2.170.270.10">
    <property type="entry name" value="SET domain"/>
    <property type="match status" value="1"/>
</dbReference>
<evidence type="ECO:0000313" key="4">
    <source>
        <dbReference type="Proteomes" id="UP000717585"/>
    </source>
</evidence>
<evidence type="ECO:0000259" key="2">
    <source>
        <dbReference type="PROSITE" id="PS50280"/>
    </source>
</evidence>
<evidence type="ECO:0000313" key="3">
    <source>
        <dbReference type="EMBL" id="KAG9396836.1"/>
    </source>
</evidence>
<reference evidence="3" key="1">
    <citation type="submission" date="2021-05" db="EMBL/GenBank/DDBJ databases">
        <title>A free-living protist that lacks canonical eukaryotic 1 DNA replication and segregation systems.</title>
        <authorList>
            <person name="Salas-Leiva D.E."/>
            <person name="Tromer E.C."/>
            <person name="Curtis B.A."/>
            <person name="Jerlstrom-Hultqvist J."/>
            <person name="Kolisko M."/>
            <person name="Yi Z."/>
            <person name="Salas-Leiva J.S."/>
            <person name="Gallot-Lavallee L."/>
            <person name="Kops G.J.P.L."/>
            <person name="Archibald J.M."/>
            <person name="Simpson A.G.B."/>
            <person name="Roger A.J."/>
        </authorList>
    </citation>
    <scope>NUCLEOTIDE SEQUENCE</scope>
    <source>
        <strain evidence="3">BICM</strain>
    </source>
</reference>
<dbReference type="InterPro" id="IPR001214">
    <property type="entry name" value="SET_dom"/>
</dbReference>
<protein>
    <submittedName>
        <fullName evidence="3">SET domain</fullName>
    </submittedName>
</protein>
<dbReference type="SMART" id="SM00317">
    <property type="entry name" value="SET"/>
    <property type="match status" value="1"/>
</dbReference>
<dbReference type="EMBL" id="JAHDYR010000005">
    <property type="protein sequence ID" value="KAG9396836.1"/>
    <property type="molecule type" value="Genomic_DNA"/>
</dbReference>
<dbReference type="PROSITE" id="PS50280">
    <property type="entry name" value="SET"/>
    <property type="match status" value="1"/>
</dbReference>
<dbReference type="AlphaFoldDB" id="A0A8J6E4E4"/>
<feature type="compositionally biased region" description="Low complexity" evidence="1">
    <location>
        <begin position="87"/>
        <end position="98"/>
    </location>
</feature>
<dbReference type="OrthoDB" id="308383at2759"/>
<gene>
    <name evidence="3" type="ORF">J8273_1881</name>
</gene>
<dbReference type="SUPFAM" id="SSF82199">
    <property type="entry name" value="SET domain"/>
    <property type="match status" value="1"/>
</dbReference>
<comment type="caution">
    <text evidence="3">The sequence shown here is derived from an EMBL/GenBank/DDBJ whole genome shotgun (WGS) entry which is preliminary data.</text>
</comment>
<keyword evidence="4" id="KW-1185">Reference proteome</keyword>
<feature type="region of interest" description="Disordered" evidence="1">
    <location>
        <begin position="73"/>
        <end position="103"/>
    </location>
</feature>
<dbReference type="Proteomes" id="UP000717585">
    <property type="component" value="Unassembled WGS sequence"/>
</dbReference>
<evidence type="ECO:0000256" key="1">
    <source>
        <dbReference type="SAM" id="MobiDB-lite"/>
    </source>
</evidence>
<organism evidence="3 4">
    <name type="scientific">Carpediemonas membranifera</name>
    <dbReference type="NCBI Taxonomy" id="201153"/>
    <lineage>
        <taxon>Eukaryota</taxon>
        <taxon>Metamonada</taxon>
        <taxon>Carpediemonas-like organisms</taxon>
        <taxon>Carpediemonas</taxon>
    </lineage>
</organism>
<dbReference type="Pfam" id="PF00856">
    <property type="entry name" value="SET"/>
    <property type="match status" value="1"/>
</dbReference>
<name>A0A8J6E4E4_9EUKA</name>
<sequence length="321" mass="36586">MCHHEKKLAQAQYGLIAEVLAYNNLEYVVSSLHKSIPIHVYVSNRRLAVFQKLSRYFHKMFLRKLAFSHNERTSMARSKAPAHPPIDSDNSSASADASEQLDDPMTLPQDVVHRIYPGATDEEISDLRKKCHGITRVYVMPDWLPAAESCCAPFLEVVKEQTARDAETGHVGRGMMAVQEVKEGTFLGVYCGQLLSEEEYLASNTSMVISFWNKVRVDSTELSYASGVHLINHSDDYNCVCSEGVLCGLPVLGVYANKRIEKDEFLRIDYQEDYWKDSEVKKVEVAHFRALEMTDKRYISNLKRMYPSLRQPQRAGIKKKK</sequence>